<dbReference type="Pfam" id="PF10536">
    <property type="entry name" value="PMD"/>
    <property type="match status" value="1"/>
</dbReference>
<evidence type="ECO:0000313" key="3">
    <source>
        <dbReference type="Proteomes" id="UP000541444"/>
    </source>
</evidence>
<dbReference type="InterPro" id="IPR019557">
    <property type="entry name" value="AminoTfrase-like_pln_mobile"/>
</dbReference>
<protein>
    <recommendedName>
        <fullName evidence="1">Aminotransferase-like plant mobile domain-containing protein</fullName>
    </recommendedName>
</protein>
<proteinExistence type="predicted"/>
<sequence length="265" mass="30595">MSGSSSSRPFLCFSKTKHNVNAEVKQRGNTEVKNIWPDQLTDDNDPTPSLEELNRVDILPDGWVHISIGSEEMLNRHELQCKGSLDKVLKWYQWIAVYPTLKKLVDNMGFKEFCSIKAGNSDNRLIHALVERWWPSTHTFHFPCGELGFTPLDFVMLTGISFGRGHELPYDERYSKLEKAEKIFLRIVSSDIMYGNITLSYLKKWKEPLNPRLHNYDSQMDIMCARTFIAYMMDNLFFSNGSIYLRAGYLTALTDYNILGALPFD</sequence>
<dbReference type="PANTHER" id="PTHR46033">
    <property type="entry name" value="PROTEIN MAIN-LIKE 2"/>
    <property type="match status" value="1"/>
</dbReference>
<dbReference type="InterPro" id="IPR044824">
    <property type="entry name" value="MAIN-like"/>
</dbReference>
<comment type="caution">
    <text evidence="2">The sequence shown here is derived from an EMBL/GenBank/DDBJ whole genome shotgun (WGS) entry which is preliminary data.</text>
</comment>
<evidence type="ECO:0000313" key="2">
    <source>
        <dbReference type="EMBL" id="KAF6164090.1"/>
    </source>
</evidence>
<feature type="domain" description="Aminotransferase-like plant mobile" evidence="1">
    <location>
        <begin position="112"/>
        <end position="242"/>
    </location>
</feature>
<organism evidence="2 3">
    <name type="scientific">Kingdonia uniflora</name>
    <dbReference type="NCBI Taxonomy" id="39325"/>
    <lineage>
        <taxon>Eukaryota</taxon>
        <taxon>Viridiplantae</taxon>
        <taxon>Streptophyta</taxon>
        <taxon>Embryophyta</taxon>
        <taxon>Tracheophyta</taxon>
        <taxon>Spermatophyta</taxon>
        <taxon>Magnoliopsida</taxon>
        <taxon>Ranunculales</taxon>
        <taxon>Circaeasteraceae</taxon>
        <taxon>Kingdonia</taxon>
    </lineage>
</organism>
<dbReference type="EMBL" id="JACGCM010000940">
    <property type="protein sequence ID" value="KAF6164090.1"/>
    <property type="molecule type" value="Genomic_DNA"/>
</dbReference>
<keyword evidence="3" id="KW-1185">Reference proteome</keyword>
<reference evidence="2 3" key="1">
    <citation type="journal article" date="2020" name="IScience">
        <title>Genome Sequencing of the Endangered Kingdonia uniflora (Circaeasteraceae, Ranunculales) Reveals Potential Mechanisms of Evolutionary Specialization.</title>
        <authorList>
            <person name="Sun Y."/>
            <person name="Deng T."/>
            <person name="Zhang A."/>
            <person name="Moore M.J."/>
            <person name="Landis J.B."/>
            <person name="Lin N."/>
            <person name="Zhang H."/>
            <person name="Zhang X."/>
            <person name="Huang J."/>
            <person name="Zhang X."/>
            <person name="Sun H."/>
            <person name="Wang H."/>
        </authorList>
    </citation>
    <scope>NUCLEOTIDE SEQUENCE [LARGE SCALE GENOMIC DNA]</scope>
    <source>
        <strain evidence="2">TB1705</strain>
        <tissue evidence="2">Leaf</tissue>
    </source>
</reference>
<dbReference type="GO" id="GO:0010073">
    <property type="term" value="P:meristem maintenance"/>
    <property type="evidence" value="ECO:0007669"/>
    <property type="project" value="InterPro"/>
</dbReference>
<name>A0A7J7NAP4_9MAGN</name>
<evidence type="ECO:0000259" key="1">
    <source>
        <dbReference type="Pfam" id="PF10536"/>
    </source>
</evidence>
<gene>
    <name evidence="2" type="ORF">GIB67_017674</name>
</gene>
<dbReference type="AlphaFoldDB" id="A0A7J7NAP4"/>
<dbReference type="PANTHER" id="PTHR46033:SF8">
    <property type="entry name" value="PROTEIN MAINTENANCE OF MERISTEMS-LIKE"/>
    <property type="match status" value="1"/>
</dbReference>
<dbReference type="Proteomes" id="UP000541444">
    <property type="component" value="Unassembled WGS sequence"/>
</dbReference>
<accession>A0A7J7NAP4</accession>